<accession>A0AAE3RDV4</accession>
<dbReference type="PROSITE" id="PS50110">
    <property type="entry name" value="RESPONSE_REGULATORY"/>
    <property type="match status" value="1"/>
</dbReference>
<dbReference type="InterPro" id="IPR011006">
    <property type="entry name" value="CheY-like_superfamily"/>
</dbReference>
<dbReference type="Pfam" id="PF00072">
    <property type="entry name" value="Response_reg"/>
    <property type="match status" value="1"/>
</dbReference>
<feature type="domain" description="Response regulatory" evidence="2">
    <location>
        <begin position="7"/>
        <end position="130"/>
    </location>
</feature>
<organism evidence="3 4">
    <name type="scientific">Xanthocytophaga agilis</name>
    <dbReference type="NCBI Taxonomy" id="3048010"/>
    <lineage>
        <taxon>Bacteria</taxon>
        <taxon>Pseudomonadati</taxon>
        <taxon>Bacteroidota</taxon>
        <taxon>Cytophagia</taxon>
        <taxon>Cytophagales</taxon>
        <taxon>Rhodocytophagaceae</taxon>
        <taxon>Xanthocytophaga</taxon>
    </lineage>
</organism>
<dbReference type="EMBL" id="JASJOU010000041">
    <property type="protein sequence ID" value="MDJ1506949.1"/>
    <property type="molecule type" value="Genomic_DNA"/>
</dbReference>
<dbReference type="SUPFAM" id="SSF52172">
    <property type="entry name" value="CheY-like"/>
    <property type="match status" value="1"/>
</dbReference>
<dbReference type="Proteomes" id="UP001232063">
    <property type="component" value="Unassembled WGS sequence"/>
</dbReference>
<comment type="caution">
    <text evidence="3">The sequence shown here is derived from an EMBL/GenBank/DDBJ whole genome shotgun (WGS) entry which is preliminary data.</text>
</comment>
<dbReference type="GO" id="GO:0000160">
    <property type="term" value="P:phosphorelay signal transduction system"/>
    <property type="evidence" value="ECO:0007669"/>
    <property type="project" value="InterPro"/>
</dbReference>
<dbReference type="SMART" id="SM00448">
    <property type="entry name" value="REC"/>
    <property type="match status" value="1"/>
</dbReference>
<dbReference type="Gene3D" id="3.40.50.2300">
    <property type="match status" value="1"/>
</dbReference>
<evidence type="ECO:0000313" key="3">
    <source>
        <dbReference type="EMBL" id="MDJ1506949.1"/>
    </source>
</evidence>
<keyword evidence="1" id="KW-0597">Phosphoprotein</keyword>
<gene>
    <name evidence="3" type="ORF">QNI22_40325</name>
</gene>
<protein>
    <submittedName>
        <fullName evidence="3">Response regulator</fullName>
    </submittedName>
</protein>
<dbReference type="AlphaFoldDB" id="A0AAE3RDV4"/>
<dbReference type="PANTHER" id="PTHR44520:SF2">
    <property type="entry name" value="RESPONSE REGULATOR RCP1"/>
    <property type="match status" value="1"/>
</dbReference>
<keyword evidence="4" id="KW-1185">Reference proteome</keyword>
<reference evidence="3" key="1">
    <citation type="submission" date="2023-05" db="EMBL/GenBank/DDBJ databases">
        <authorList>
            <person name="Zhang X."/>
        </authorList>
    </citation>
    <scope>NUCLEOTIDE SEQUENCE</scope>
    <source>
        <strain evidence="3">BD1B2-1</strain>
    </source>
</reference>
<dbReference type="PANTHER" id="PTHR44520">
    <property type="entry name" value="RESPONSE REGULATOR RCP1-RELATED"/>
    <property type="match status" value="1"/>
</dbReference>
<proteinExistence type="predicted"/>
<name>A0AAE3RDV4_9BACT</name>
<sequence>MAQDIFSILIAEDDKDDIYLLKSLLDEYFPHWYYQFITTGEAVLTYLARRNATYPFADILLLDIHLPRLNGLQVLEKIRETPTYDSLAVVGYSTIEDYQTMELFMKLGGNAYINKSNTQEGIKSMLDKLPGLIEWINQPLAKNKEY</sequence>
<feature type="modified residue" description="4-aspartylphosphate" evidence="1">
    <location>
        <position position="63"/>
    </location>
</feature>
<evidence type="ECO:0000256" key="1">
    <source>
        <dbReference type="PROSITE-ProRule" id="PRU00169"/>
    </source>
</evidence>
<dbReference type="RefSeq" id="WP_314520292.1">
    <property type="nucleotide sequence ID" value="NZ_JASJOU010000041.1"/>
</dbReference>
<dbReference type="InterPro" id="IPR052893">
    <property type="entry name" value="TCS_response_regulator"/>
</dbReference>
<evidence type="ECO:0000313" key="4">
    <source>
        <dbReference type="Proteomes" id="UP001232063"/>
    </source>
</evidence>
<evidence type="ECO:0000259" key="2">
    <source>
        <dbReference type="PROSITE" id="PS50110"/>
    </source>
</evidence>
<dbReference type="InterPro" id="IPR001789">
    <property type="entry name" value="Sig_transdc_resp-reg_receiver"/>
</dbReference>